<gene>
    <name evidence="1" type="ORF">DW054_09815</name>
</gene>
<reference evidence="1 2" key="1">
    <citation type="submission" date="2018-08" db="EMBL/GenBank/DDBJ databases">
        <title>A genome reference for cultivated species of the human gut microbiota.</title>
        <authorList>
            <person name="Zou Y."/>
            <person name="Xue W."/>
            <person name="Luo G."/>
        </authorList>
    </citation>
    <scope>NUCLEOTIDE SEQUENCE [LARGE SCALE GENOMIC DNA]</scope>
    <source>
        <strain evidence="1 2">AF42-21</strain>
    </source>
</reference>
<dbReference type="Proteomes" id="UP000284152">
    <property type="component" value="Unassembled WGS sequence"/>
</dbReference>
<organism evidence="1 2">
    <name type="scientific">Dorea formicigenerans</name>
    <dbReference type="NCBI Taxonomy" id="39486"/>
    <lineage>
        <taxon>Bacteria</taxon>
        <taxon>Bacillati</taxon>
        <taxon>Bacillota</taxon>
        <taxon>Clostridia</taxon>
        <taxon>Lachnospirales</taxon>
        <taxon>Lachnospiraceae</taxon>
        <taxon>Dorea</taxon>
    </lineage>
</organism>
<dbReference type="AlphaFoldDB" id="A0A415H5A8"/>
<proteinExistence type="predicted"/>
<accession>A0A415H5A8</accession>
<dbReference type="EMBL" id="QRNS01000014">
    <property type="protein sequence ID" value="RHK62622.1"/>
    <property type="molecule type" value="Genomic_DNA"/>
</dbReference>
<protein>
    <submittedName>
        <fullName evidence="1">Uncharacterized protein</fullName>
    </submittedName>
</protein>
<evidence type="ECO:0000313" key="2">
    <source>
        <dbReference type="Proteomes" id="UP000284152"/>
    </source>
</evidence>
<comment type="caution">
    <text evidence="1">The sequence shown here is derived from an EMBL/GenBank/DDBJ whole genome shotgun (WGS) entry which is preliminary data.</text>
</comment>
<sequence>MCKSIMCKDCAIDKLRYDSHCECAEFRSKNPDKVLEIIKQWKKDHEKKEVEVEFVDVIRIIEDTGDIKRCVHKERTDVVFSEINAEIKRVLKDWCKDHDGEFFAVMESRCVVKE</sequence>
<name>A0A415H5A8_9FIRM</name>
<evidence type="ECO:0000313" key="1">
    <source>
        <dbReference type="EMBL" id="RHK62622.1"/>
    </source>
</evidence>